<keyword evidence="1" id="KW-0430">Lectin</keyword>
<evidence type="ECO:0000259" key="2">
    <source>
        <dbReference type="PROSITE" id="PS51304"/>
    </source>
</evidence>
<keyword evidence="3" id="KW-1185">Reference proteome</keyword>
<name>A0A183CQ02_GLOPA</name>
<sequence length="292" mass="33403">MLFEFDGSKCNLACVYYLNENLTEKTDHQSDTGSVPGRLNKYGQEFDMEITASGNNFKIYIKEVKLTHFCPYPKSNGSALPYPPWAVDYIHFQGDVQVHAMNIMHRPTSEQRNFMQINDKNGLVQAGDLITVKLAIKEELDDSSNLVINLFHEALEFHEMVGKTVMRVMLNATALCFSSSKQLNKDSTNEQNCTNGSLDKELKELEIRVMDDGFNVTLTWNNDNSKTYTYNDGLQKWAVQYITVEYNNVTLSNPPNIICVPEERCRRPMNGIEQYNIEDDALWTGVDMDTNF</sequence>
<reference evidence="3" key="1">
    <citation type="submission" date="2013-12" db="EMBL/GenBank/DDBJ databases">
        <authorList>
            <person name="Aslett M."/>
        </authorList>
    </citation>
    <scope>NUCLEOTIDE SEQUENCE [LARGE SCALE GENOMIC DNA]</scope>
    <source>
        <strain evidence="3">Lindley</strain>
    </source>
</reference>
<accession>A0A183CQ02</accession>
<proteinExistence type="predicted"/>
<reference evidence="4" key="3">
    <citation type="submission" date="2016-06" db="UniProtKB">
        <authorList>
            <consortium name="WormBaseParasite"/>
        </authorList>
    </citation>
    <scope>IDENTIFICATION</scope>
</reference>
<dbReference type="Gene3D" id="2.60.120.200">
    <property type="match status" value="1"/>
</dbReference>
<protein>
    <submittedName>
        <fullName evidence="4">Galectin domain-containing protein</fullName>
    </submittedName>
</protein>
<organism evidence="3 4">
    <name type="scientific">Globodera pallida</name>
    <name type="common">Potato cyst nematode worm</name>
    <name type="synonym">Heterodera pallida</name>
    <dbReference type="NCBI Taxonomy" id="36090"/>
    <lineage>
        <taxon>Eukaryota</taxon>
        <taxon>Metazoa</taxon>
        <taxon>Ecdysozoa</taxon>
        <taxon>Nematoda</taxon>
        <taxon>Chromadorea</taxon>
        <taxon>Rhabditida</taxon>
        <taxon>Tylenchina</taxon>
        <taxon>Tylenchomorpha</taxon>
        <taxon>Tylenchoidea</taxon>
        <taxon>Heteroderidae</taxon>
        <taxon>Heteroderinae</taxon>
        <taxon>Globodera</taxon>
    </lineage>
</organism>
<dbReference type="GO" id="GO:0030246">
    <property type="term" value="F:carbohydrate binding"/>
    <property type="evidence" value="ECO:0007669"/>
    <property type="project" value="UniProtKB-KW"/>
</dbReference>
<dbReference type="InterPro" id="IPR001079">
    <property type="entry name" value="Galectin_CRD"/>
</dbReference>
<dbReference type="PROSITE" id="PS51304">
    <property type="entry name" value="GALECTIN"/>
    <property type="match status" value="1"/>
</dbReference>
<dbReference type="Proteomes" id="UP000050741">
    <property type="component" value="Unassembled WGS sequence"/>
</dbReference>
<evidence type="ECO:0000313" key="3">
    <source>
        <dbReference type="Proteomes" id="UP000050741"/>
    </source>
</evidence>
<dbReference type="WBParaSite" id="GPLIN_001496000">
    <property type="protein sequence ID" value="GPLIN_001496000"/>
    <property type="gene ID" value="GPLIN_001496000"/>
</dbReference>
<reference evidence="3" key="2">
    <citation type="submission" date="2014-05" db="EMBL/GenBank/DDBJ databases">
        <title>The genome and life-stage specific transcriptomes of Globodera pallida elucidate key aspects of plant parasitism by a cyst nematode.</title>
        <authorList>
            <person name="Cotton J.A."/>
            <person name="Lilley C.J."/>
            <person name="Jones L.M."/>
            <person name="Kikuchi T."/>
            <person name="Reid A.J."/>
            <person name="Thorpe P."/>
            <person name="Tsai I.J."/>
            <person name="Beasley H."/>
            <person name="Blok V."/>
            <person name="Cock P.J.A."/>
            <person name="Van den Akker S.E."/>
            <person name="Holroyd N."/>
            <person name="Hunt M."/>
            <person name="Mantelin S."/>
            <person name="Naghra H."/>
            <person name="Pain A."/>
            <person name="Palomares-Rius J.E."/>
            <person name="Zarowiecki M."/>
            <person name="Berriman M."/>
            <person name="Jones J.T."/>
            <person name="Urwin P.E."/>
        </authorList>
    </citation>
    <scope>NUCLEOTIDE SEQUENCE [LARGE SCALE GENOMIC DNA]</scope>
    <source>
        <strain evidence="3">Lindley</strain>
    </source>
</reference>
<evidence type="ECO:0000313" key="4">
    <source>
        <dbReference type="WBParaSite" id="GPLIN_001496000"/>
    </source>
</evidence>
<dbReference type="AlphaFoldDB" id="A0A183CQ02"/>
<evidence type="ECO:0000256" key="1">
    <source>
        <dbReference type="ARBA" id="ARBA00022734"/>
    </source>
</evidence>
<feature type="domain" description="Galectin" evidence="2">
    <location>
        <begin position="1"/>
        <end position="104"/>
    </location>
</feature>